<evidence type="ECO:0000256" key="1">
    <source>
        <dbReference type="SAM" id="MobiDB-lite"/>
    </source>
</evidence>
<accession>A0AA91F1B4</accession>
<gene>
    <name evidence="2" type="ORF">A5649_02670</name>
</gene>
<evidence type="ECO:0000313" key="2">
    <source>
        <dbReference type="EMBL" id="OBK85267.1"/>
    </source>
</evidence>
<dbReference type="EMBL" id="LZME01000077">
    <property type="protein sequence ID" value="OBK85267.1"/>
    <property type="molecule type" value="Genomic_DNA"/>
</dbReference>
<dbReference type="AlphaFoldDB" id="A0AA91F1B4"/>
<feature type="compositionally biased region" description="Basic and acidic residues" evidence="1">
    <location>
        <begin position="1"/>
        <end position="16"/>
    </location>
</feature>
<protein>
    <submittedName>
        <fullName evidence="2">Uncharacterized protein</fullName>
    </submittedName>
</protein>
<proteinExistence type="predicted"/>
<comment type="caution">
    <text evidence="2">The sequence shown here is derived from an EMBL/GenBank/DDBJ whole genome shotgun (WGS) entry which is preliminary data.</text>
</comment>
<evidence type="ECO:0000313" key="3">
    <source>
        <dbReference type="Proteomes" id="UP000093712"/>
    </source>
</evidence>
<name>A0AA91F1B4_9MYCO</name>
<organism evidence="2 3">
    <name type="scientific">Mycolicibacter heraklionensis</name>
    <dbReference type="NCBI Taxonomy" id="512402"/>
    <lineage>
        <taxon>Bacteria</taxon>
        <taxon>Bacillati</taxon>
        <taxon>Actinomycetota</taxon>
        <taxon>Actinomycetes</taxon>
        <taxon>Mycobacteriales</taxon>
        <taxon>Mycobacteriaceae</taxon>
        <taxon>Mycolicibacter</taxon>
    </lineage>
</organism>
<dbReference type="Proteomes" id="UP000093712">
    <property type="component" value="Unassembled WGS sequence"/>
</dbReference>
<feature type="region of interest" description="Disordered" evidence="1">
    <location>
        <begin position="1"/>
        <end position="38"/>
    </location>
</feature>
<reference evidence="2 3" key="1">
    <citation type="submission" date="2016-06" db="EMBL/GenBank/DDBJ databases">
        <authorList>
            <person name="Sutton G."/>
            <person name="Brinkac L."/>
            <person name="Sanka R."/>
            <person name="Adams M."/>
            <person name="Lau E."/>
            <person name="Garcia-Basteiro A."/>
            <person name="Lopez-Varela E."/>
            <person name="Palencia S."/>
        </authorList>
    </citation>
    <scope>NUCLEOTIDE SEQUENCE [LARGE SCALE GENOMIC DNA]</scope>
    <source>
        <strain evidence="2 3">1211594.5</strain>
    </source>
</reference>
<sequence>MSLRRHDVDNGEDRRIVAQLPLGGTGGSPGGADQTSRQFKRRYRLLGDSNSGDSISNARAGTIADRDGAVTARWR</sequence>